<feature type="binding site" evidence="7">
    <location>
        <position position="254"/>
    </location>
    <ligand>
        <name>Fe cation</name>
        <dbReference type="ChEBI" id="CHEBI:24875"/>
        <label>1</label>
    </ligand>
</feature>
<dbReference type="InParanoid" id="A0A1S3H1S1"/>
<dbReference type="GO" id="GO:0003993">
    <property type="term" value="F:acid phosphatase activity"/>
    <property type="evidence" value="ECO:0007669"/>
    <property type="project" value="UniProtKB-UniRule"/>
</dbReference>
<dbReference type="InterPro" id="IPR024927">
    <property type="entry name" value="Acid_PPase"/>
</dbReference>
<dbReference type="GO" id="GO:0046872">
    <property type="term" value="F:metal ion binding"/>
    <property type="evidence" value="ECO:0007669"/>
    <property type="project" value="UniProtKB-KW"/>
</dbReference>
<evidence type="ECO:0000313" key="11">
    <source>
        <dbReference type="Proteomes" id="UP000085678"/>
    </source>
</evidence>
<dbReference type="OrthoDB" id="411211at2759"/>
<dbReference type="InterPro" id="IPR029052">
    <property type="entry name" value="Metallo-depent_PP-like"/>
</dbReference>
<feature type="binding site" evidence="7">
    <location>
        <position position="252"/>
    </location>
    <ligand>
        <name>Fe cation</name>
        <dbReference type="ChEBI" id="CHEBI:24875"/>
        <label>2</label>
    </ligand>
</feature>
<dbReference type="Gene3D" id="3.60.21.10">
    <property type="match status" value="1"/>
</dbReference>
<dbReference type="PANTHER" id="PTHR10161:SF14">
    <property type="entry name" value="TARTRATE-RESISTANT ACID PHOSPHATASE TYPE 5"/>
    <property type="match status" value="1"/>
</dbReference>
<dbReference type="SUPFAM" id="SSF56300">
    <property type="entry name" value="Metallo-dependent phosphatases"/>
    <property type="match status" value="1"/>
</dbReference>
<dbReference type="KEGG" id="lak:106151267"/>
<feature type="domain" description="Calcineurin-like phosphoesterase" evidence="10">
    <location>
        <begin position="38"/>
        <end position="255"/>
    </location>
</feature>
<feature type="binding site" evidence="7">
    <location>
        <position position="217"/>
    </location>
    <ligand>
        <name>Fe cation</name>
        <dbReference type="ChEBI" id="CHEBI:24875"/>
        <label>2</label>
    </ligand>
</feature>
<evidence type="ECO:0000256" key="5">
    <source>
        <dbReference type="ARBA" id="ARBA00022801"/>
    </source>
</evidence>
<feature type="binding site" evidence="7">
    <location>
        <position position="86"/>
    </location>
    <ligand>
        <name>Fe cation</name>
        <dbReference type="ChEBI" id="CHEBI:24875"/>
        <label>1</label>
    </ligand>
</feature>
<evidence type="ECO:0000256" key="7">
    <source>
        <dbReference type="PIRSR" id="PIRSR000898-1"/>
    </source>
</evidence>
<name>A0A1S3H1S1_LINAN</name>
<organism evidence="11 12">
    <name type="scientific">Lingula anatina</name>
    <name type="common">Brachiopod</name>
    <name type="synonym">Lingula unguis</name>
    <dbReference type="NCBI Taxonomy" id="7574"/>
    <lineage>
        <taxon>Eukaryota</taxon>
        <taxon>Metazoa</taxon>
        <taxon>Spiralia</taxon>
        <taxon>Lophotrochozoa</taxon>
        <taxon>Brachiopoda</taxon>
        <taxon>Linguliformea</taxon>
        <taxon>Lingulata</taxon>
        <taxon>Lingulida</taxon>
        <taxon>Linguloidea</taxon>
        <taxon>Lingulidae</taxon>
        <taxon>Lingula</taxon>
    </lineage>
</organism>
<dbReference type="CDD" id="cd07378">
    <property type="entry name" value="MPP_ACP5"/>
    <property type="match status" value="1"/>
</dbReference>
<feature type="binding site" evidence="7">
    <location>
        <position position="83"/>
    </location>
    <ligand>
        <name>Fe cation</name>
        <dbReference type="ChEBI" id="CHEBI:24875"/>
        <label>1</label>
    </ligand>
</feature>
<evidence type="ECO:0000256" key="4">
    <source>
        <dbReference type="ARBA" id="ARBA00022729"/>
    </source>
</evidence>
<dbReference type="FunFam" id="3.60.21.10:FF:000062">
    <property type="entry name" value="Tartrate-resistant acid phosphatase type 5"/>
    <property type="match status" value="1"/>
</dbReference>
<keyword evidence="6 7" id="KW-0408">Iron</keyword>
<dbReference type="PIRSF" id="PIRSF000898">
    <property type="entry name" value="Acid_Ptase_5"/>
    <property type="match status" value="1"/>
</dbReference>
<evidence type="ECO:0000256" key="1">
    <source>
        <dbReference type="ARBA" id="ARBA00000032"/>
    </source>
</evidence>
<evidence type="ECO:0000256" key="2">
    <source>
        <dbReference type="ARBA" id="ARBA00012646"/>
    </source>
</evidence>
<evidence type="ECO:0000313" key="12">
    <source>
        <dbReference type="RefSeq" id="XP_013379887.1"/>
    </source>
</evidence>
<dbReference type="Proteomes" id="UP000085678">
    <property type="component" value="Unplaced"/>
</dbReference>
<comment type="catalytic activity">
    <reaction evidence="1 6">
        <text>a phosphate monoester + H2O = an alcohol + phosphate</text>
        <dbReference type="Rhea" id="RHEA:15017"/>
        <dbReference type="ChEBI" id="CHEBI:15377"/>
        <dbReference type="ChEBI" id="CHEBI:30879"/>
        <dbReference type="ChEBI" id="CHEBI:43474"/>
        <dbReference type="ChEBI" id="CHEBI:67140"/>
        <dbReference type="EC" id="3.1.3.2"/>
    </reaction>
</comment>
<reference evidence="12" key="1">
    <citation type="submission" date="2025-08" db="UniProtKB">
        <authorList>
            <consortium name="RefSeq"/>
        </authorList>
    </citation>
    <scope>IDENTIFICATION</scope>
    <source>
        <tissue evidence="12">Gonads</tissue>
    </source>
</reference>
<sequence>MNEYRKGTVSTVLYSGSSLPYEPWSTDINIGWASDSSLRFLAVGDWGGLPSKPYTTHIETSVAHAMGKTAAKYQTKFTLALGDNFYFDGVKDVDDTRFKDTFENVYTDKALQTPWFLVAGNHDHRGNVSAQIEYSNKSKRWNFPNYYYPLHFTIPGSNATVSILMLDTIQLCGNTIHDKLGDQPQGPKDIEKANTQWQWLESSLENNNASFIIVAGHYPVISIAEHGPTSCLVETLMPMLYKYKVTSFFSGHDHNLQHLQVNQSNVSVDYFVIGSGNFVDPSTAHVSKVPSGSLKYHWANILKPGGFAYIEATPQTMTLSFIQGDGTYLYSHSMKPRK</sequence>
<comment type="cofactor">
    <cofactor evidence="7">
        <name>Fe cation</name>
        <dbReference type="ChEBI" id="CHEBI:24875"/>
    </cofactor>
    <text evidence="7">Binds 2 iron ions per subunit.</text>
</comment>
<feature type="disulfide bond" evidence="8">
    <location>
        <begin position="172"/>
        <end position="231"/>
    </location>
</feature>
<evidence type="ECO:0000256" key="9">
    <source>
        <dbReference type="PIRSR" id="PIRSR000898-3"/>
    </source>
</evidence>
<evidence type="ECO:0000256" key="8">
    <source>
        <dbReference type="PIRSR" id="PIRSR000898-2"/>
    </source>
</evidence>
<evidence type="ECO:0000259" key="10">
    <source>
        <dbReference type="Pfam" id="PF00149"/>
    </source>
</evidence>
<dbReference type="GlyCosmos" id="A0A1S3H1S1">
    <property type="glycosylation" value="1 site, No reported glycans"/>
</dbReference>
<feature type="binding site" evidence="7">
    <location>
        <position position="45"/>
    </location>
    <ligand>
        <name>Fe cation</name>
        <dbReference type="ChEBI" id="CHEBI:24875"/>
        <label>1</label>
    </ligand>
</feature>
<accession>A0A1S3H1S1</accession>
<keyword evidence="7" id="KW-0479">Metal-binding</keyword>
<dbReference type="EC" id="3.1.3.2" evidence="2 6"/>
<dbReference type="GeneID" id="106151267"/>
<dbReference type="STRING" id="7574.A0A1S3H1S1"/>
<protein>
    <recommendedName>
        <fullName evidence="3 6">Tartrate-resistant acid phosphatase type 5</fullName>
        <ecNumber evidence="2 6">3.1.3.2</ecNumber>
    </recommendedName>
</protein>
<keyword evidence="11" id="KW-1185">Reference proteome</keyword>
<feature type="glycosylation site" description="N-linked (GlcNAc...) asparagine" evidence="9">
    <location>
        <position position="127"/>
    </location>
</feature>
<evidence type="ECO:0000256" key="6">
    <source>
        <dbReference type="PIRNR" id="PIRNR000898"/>
    </source>
</evidence>
<dbReference type="RefSeq" id="XP_013379887.1">
    <property type="nucleotide sequence ID" value="XM_013524433.2"/>
</dbReference>
<dbReference type="AlphaFoldDB" id="A0A1S3H1S1"/>
<feature type="binding site" evidence="7">
    <location>
        <position position="83"/>
    </location>
    <ligand>
        <name>Fe cation</name>
        <dbReference type="ChEBI" id="CHEBI:24875"/>
        <label>2</label>
    </ligand>
</feature>
<evidence type="ECO:0000256" key="3">
    <source>
        <dbReference type="ARBA" id="ARBA00015822"/>
    </source>
</evidence>
<keyword evidence="5 6" id="KW-0378">Hydrolase</keyword>
<dbReference type="PANTHER" id="PTHR10161">
    <property type="entry name" value="TARTRATE-RESISTANT ACID PHOSPHATASE TYPE 5"/>
    <property type="match status" value="1"/>
</dbReference>
<dbReference type="Pfam" id="PF00149">
    <property type="entry name" value="Metallophos"/>
    <property type="match status" value="1"/>
</dbReference>
<feature type="binding site" evidence="7">
    <location>
        <position position="121"/>
    </location>
    <ligand>
        <name>Fe cation</name>
        <dbReference type="ChEBI" id="CHEBI:24875"/>
        <label>2</label>
    </ligand>
</feature>
<keyword evidence="4" id="KW-0732">Signal</keyword>
<keyword evidence="8" id="KW-1015">Disulfide bond</keyword>
<gene>
    <name evidence="12" type="primary">LOC106151267</name>
</gene>
<dbReference type="GO" id="GO:0045453">
    <property type="term" value="P:bone resorption"/>
    <property type="evidence" value="ECO:0007669"/>
    <property type="project" value="TreeGrafter"/>
</dbReference>
<proteinExistence type="predicted"/>
<dbReference type="InterPro" id="IPR004843">
    <property type="entry name" value="Calcineurin-like_PHP"/>
</dbReference>
<dbReference type="InterPro" id="IPR051558">
    <property type="entry name" value="Metallophosphoesterase_PAP"/>
</dbReference>